<protein>
    <recommendedName>
        <fullName evidence="6">Tubulin-tyrosine ligase</fullName>
    </recommendedName>
</protein>
<evidence type="ECO:0000313" key="5">
    <source>
        <dbReference type="Proteomes" id="UP000708208"/>
    </source>
</evidence>
<dbReference type="EMBL" id="CAJVCH010539536">
    <property type="protein sequence ID" value="CAG7826368.1"/>
    <property type="molecule type" value="Genomic_DNA"/>
</dbReference>
<gene>
    <name evidence="4" type="ORF">AFUS01_LOCUS36422</name>
</gene>
<dbReference type="OrthoDB" id="277439at2759"/>
<dbReference type="GO" id="GO:0000226">
    <property type="term" value="P:microtubule cytoskeleton organization"/>
    <property type="evidence" value="ECO:0007669"/>
    <property type="project" value="TreeGrafter"/>
</dbReference>
<evidence type="ECO:0000256" key="2">
    <source>
        <dbReference type="ARBA" id="ARBA00022741"/>
    </source>
</evidence>
<keyword evidence="1" id="KW-0436">Ligase</keyword>
<keyword evidence="2" id="KW-0547">Nucleotide-binding</keyword>
<proteinExistence type="predicted"/>
<evidence type="ECO:0000256" key="1">
    <source>
        <dbReference type="ARBA" id="ARBA00022598"/>
    </source>
</evidence>
<name>A0A8J2L714_9HEXA</name>
<dbReference type="PROSITE" id="PS51221">
    <property type="entry name" value="TTL"/>
    <property type="match status" value="1"/>
</dbReference>
<dbReference type="GO" id="GO:0005524">
    <property type="term" value="F:ATP binding"/>
    <property type="evidence" value="ECO:0007669"/>
    <property type="project" value="UniProtKB-KW"/>
</dbReference>
<dbReference type="PANTHER" id="PTHR12241">
    <property type="entry name" value="TUBULIN POLYGLUTAMYLASE"/>
    <property type="match status" value="1"/>
</dbReference>
<evidence type="ECO:0000256" key="3">
    <source>
        <dbReference type="ARBA" id="ARBA00022840"/>
    </source>
</evidence>
<comment type="caution">
    <text evidence="4">The sequence shown here is derived from an EMBL/GenBank/DDBJ whole genome shotgun (WGS) entry which is preliminary data.</text>
</comment>
<dbReference type="Proteomes" id="UP000708208">
    <property type="component" value="Unassembled WGS sequence"/>
</dbReference>
<keyword evidence="3" id="KW-0067">ATP-binding</keyword>
<dbReference type="Pfam" id="PF03133">
    <property type="entry name" value="TTL"/>
    <property type="match status" value="1"/>
</dbReference>
<sequence length="125" mass="14143">MGLDGLVTAVLYKLIIHIMTLRTLWRYLRAQGTDTIPIIKRIEDIVIKTLISAEECITASSFNMPSRYNGYELFGFDIILDENFKPWLLEVNISPSLHSSSPLDLAVKGHLVKEVFNIAGYHLPP</sequence>
<reference evidence="4" key="1">
    <citation type="submission" date="2021-06" db="EMBL/GenBank/DDBJ databases">
        <authorList>
            <person name="Hodson N. C."/>
            <person name="Mongue J. A."/>
            <person name="Jaron S. K."/>
        </authorList>
    </citation>
    <scope>NUCLEOTIDE SEQUENCE</scope>
</reference>
<accession>A0A8J2L714</accession>
<dbReference type="GO" id="GO:0070740">
    <property type="term" value="F:tubulin-glutamic acid ligase activity"/>
    <property type="evidence" value="ECO:0007669"/>
    <property type="project" value="TreeGrafter"/>
</dbReference>
<dbReference type="GO" id="GO:0036064">
    <property type="term" value="C:ciliary basal body"/>
    <property type="evidence" value="ECO:0007669"/>
    <property type="project" value="TreeGrafter"/>
</dbReference>
<dbReference type="InterPro" id="IPR004344">
    <property type="entry name" value="TTL/TTLL_fam"/>
</dbReference>
<evidence type="ECO:0000313" key="4">
    <source>
        <dbReference type="EMBL" id="CAG7826368.1"/>
    </source>
</evidence>
<dbReference type="AlphaFoldDB" id="A0A8J2L714"/>
<feature type="non-terminal residue" evidence="4">
    <location>
        <position position="1"/>
    </location>
</feature>
<organism evidence="4 5">
    <name type="scientific">Allacma fusca</name>
    <dbReference type="NCBI Taxonomy" id="39272"/>
    <lineage>
        <taxon>Eukaryota</taxon>
        <taxon>Metazoa</taxon>
        <taxon>Ecdysozoa</taxon>
        <taxon>Arthropoda</taxon>
        <taxon>Hexapoda</taxon>
        <taxon>Collembola</taxon>
        <taxon>Symphypleona</taxon>
        <taxon>Sminthuridae</taxon>
        <taxon>Allacma</taxon>
    </lineage>
</organism>
<dbReference type="PANTHER" id="PTHR12241:SF162">
    <property type="entry name" value="TUBULIN MONOGLUTAMYLASE TTLL4"/>
    <property type="match status" value="1"/>
</dbReference>
<keyword evidence="5" id="KW-1185">Reference proteome</keyword>
<evidence type="ECO:0008006" key="6">
    <source>
        <dbReference type="Google" id="ProtNLM"/>
    </source>
</evidence>
<dbReference type="GO" id="GO:0015631">
    <property type="term" value="F:tubulin binding"/>
    <property type="evidence" value="ECO:0007669"/>
    <property type="project" value="TreeGrafter"/>
</dbReference>